<evidence type="ECO:0000313" key="1">
    <source>
        <dbReference type="EMBL" id="GAU30265.1"/>
    </source>
</evidence>
<protein>
    <submittedName>
        <fullName evidence="1">Uncharacterized protein</fullName>
    </submittedName>
</protein>
<dbReference type="OrthoDB" id="1896560at2759"/>
<name>A0A2Z6N2M8_TRISU</name>
<reference evidence="2" key="1">
    <citation type="journal article" date="2017" name="Front. Plant Sci.">
        <title>Climate Clever Clovers: New Paradigm to Reduce the Environmental Footprint of Ruminants by Breeding Low Methanogenic Forages Utilizing Haplotype Variation.</title>
        <authorList>
            <person name="Kaur P."/>
            <person name="Appels R."/>
            <person name="Bayer P.E."/>
            <person name="Keeble-Gagnere G."/>
            <person name="Wang J."/>
            <person name="Hirakawa H."/>
            <person name="Shirasawa K."/>
            <person name="Vercoe P."/>
            <person name="Stefanova K."/>
            <person name="Durmic Z."/>
            <person name="Nichols P."/>
            <person name="Revell C."/>
            <person name="Isobe S.N."/>
            <person name="Edwards D."/>
            <person name="Erskine W."/>
        </authorList>
    </citation>
    <scope>NUCLEOTIDE SEQUENCE [LARGE SCALE GENOMIC DNA]</scope>
    <source>
        <strain evidence="2">cv. Daliak</strain>
    </source>
</reference>
<organism evidence="1 2">
    <name type="scientific">Trifolium subterraneum</name>
    <name type="common">Subterranean clover</name>
    <dbReference type="NCBI Taxonomy" id="3900"/>
    <lineage>
        <taxon>Eukaryota</taxon>
        <taxon>Viridiplantae</taxon>
        <taxon>Streptophyta</taxon>
        <taxon>Embryophyta</taxon>
        <taxon>Tracheophyta</taxon>
        <taxon>Spermatophyta</taxon>
        <taxon>Magnoliopsida</taxon>
        <taxon>eudicotyledons</taxon>
        <taxon>Gunneridae</taxon>
        <taxon>Pentapetalae</taxon>
        <taxon>rosids</taxon>
        <taxon>fabids</taxon>
        <taxon>Fabales</taxon>
        <taxon>Fabaceae</taxon>
        <taxon>Papilionoideae</taxon>
        <taxon>50 kb inversion clade</taxon>
        <taxon>NPAAA clade</taxon>
        <taxon>Hologalegina</taxon>
        <taxon>IRL clade</taxon>
        <taxon>Trifolieae</taxon>
        <taxon>Trifolium</taxon>
    </lineage>
</organism>
<dbReference type="Proteomes" id="UP000242715">
    <property type="component" value="Unassembled WGS sequence"/>
</dbReference>
<feature type="non-terminal residue" evidence="1">
    <location>
        <position position="1"/>
    </location>
</feature>
<accession>A0A2Z6N2M8</accession>
<dbReference type="AlphaFoldDB" id="A0A2Z6N2M8"/>
<gene>
    <name evidence="1" type="ORF">TSUD_384870</name>
</gene>
<sequence length="84" mass="9253">PYLSISIGNVKFADVGVHGASPPNIPPTINFEVANFLDDYVGNMNQLALVCTIKWWTSSIAGPIIEKFAVRAKQSYLLNKFLNL</sequence>
<proteinExistence type="predicted"/>
<dbReference type="EMBL" id="DF973422">
    <property type="protein sequence ID" value="GAU30265.1"/>
    <property type="molecule type" value="Genomic_DNA"/>
</dbReference>
<evidence type="ECO:0000313" key="2">
    <source>
        <dbReference type="Proteomes" id="UP000242715"/>
    </source>
</evidence>
<keyword evidence="2" id="KW-1185">Reference proteome</keyword>